<keyword evidence="12" id="KW-1185">Reference proteome</keyword>
<keyword evidence="1 7" id="KW-0645">Protease</keyword>
<evidence type="ECO:0000256" key="6">
    <source>
        <dbReference type="ARBA" id="ARBA00023180"/>
    </source>
</evidence>
<proteinExistence type="predicted"/>
<dbReference type="InterPro" id="IPR033116">
    <property type="entry name" value="TRYPSIN_SER"/>
</dbReference>
<protein>
    <submittedName>
        <fullName evidence="11">Transmembrane protease serine 9-like</fullName>
    </submittedName>
</protein>
<dbReference type="FunCoup" id="A0A672YV57">
    <property type="interactions" value="71"/>
</dbReference>
<dbReference type="InterPro" id="IPR018114">
    <property type="entry name" value="TRYPSIN_HIS"/>
</dbReference>
<dbReference type="PROSITE" id="PS50240">
    <property type="entry name" value="TRYPSIN_DOM"/>
    <property type="match status" value="2"/>
</dbReference>
<dbReference type="GO" id="GO:0004252">
    <property type="term" value="F:serine-type endopeptidase activity"/>
    <property type="evidence" value="ECO:0007669"/>
    <property type="project" value="InterPro"/>
</dbReference>
<gene>
    <name evidence="11" type="primary">zgc:100868</name>
</gene>
<organism evidence="11 12">
    <name type="scientific">Sphaeramia orbicularis</name>
    <name type="common">orbiculate cardinalfish</name>
    <dbReference type="NCBI Taxonomy" id="375764"/>
    <lineage>
        <taxon>Eukaryota</taxon>
        <taxon>Metazoa</taxon>
        <taxon>Chordata</taxon>
        <taxon>Craniata</taxon>
        <taxon>Vertebrata</taxon>
        <taxon>Euteleostomi</taxon>
        <taxon>Actinopterygii</taxon>
        <taxon>Neopterygii</taxon>
        <taxon>Teleostei</taxon>
        <taxon>Neoteleostei</taxon>
        <taxon>Acanthomorphata</taxon>
        <taxon>Gobiaria</taxon>
        <taxon>Kurtiformes</taxon>
        <taxon>Apogonoidei</taxon>
        <taxon>Apogonidae</taxon>
        <taxon>Apogoninae</taxon>
        <taxon>Sphaeramia</taxon>
    </lineage>
</organism>
<evidence type="ECO:0000256" key="7">
    <source>
        <dbReference type="RuleBase" id="RU363034"/>
    </source>
</evidence>
<keyword evidence="5" id="KW-1015">Disulfide bond</keyword>
<keyword evidence="3 7" id="KW-0378">Hydrolase</keyword>
<evidence type="ECO:0000259" key="10">
    <source>
        <dbReference type="PROSITE" id="PS50240"/>
    </source>
</evidence>
<evidence type="ECO:0000256" key="5">
    <source>
        <dbReference type="ARBA" id="ARBA00023157"/>
    </source>
</evidence>
<feature type="domain" description="Peptidase S1" evidence="10">
    <location>
        <begin position="323"/>
        <end position="538"/>
    </location>
</feature>
<keyword evidence="2 9" id="KW-0732">Signal</keyword>
<evidence type="ECO:0000256" key="9">
    <source>
        <dbReference type="SAM" id="SignalP"/>
    </source>
</evidence>
<dbReference type="InterPro" id="IPR001254">
    <property type="entry name" value="Trypsin_dom"/>
</dbReference>
<feature type="domain" description="Peptidase S1" evidence="10">
    <location>
        <begin position="38"/>
        <end position="271"/>
    </location>
</feature>
<dbReference type="AlphaFoldDB" id="A0A672YV57"/>
<dbReference type="InParanoid" id="A0A672YV57"/>
<dbReference type="InterPro" id="IPR001314">
    <property type="entry name" value="Peptidase_S1A"/>
</dbReference>
<dbReference type="Gene3D" id="2.40.10.10">
    <property type="entry name" value="Trypsin-like serine proteases"/>
    <property type="match status" value="2"/>
</dbReference>
<evidence type="ECO:0000313" key="11">
    <source>
        <dbReference type="Ensembl" id="ENSSORP00005008362.1"/>
    </source>
</evidence>
<dbReference type="InterPro" id="IPR009003">
    <property type="entry name" value="Peptidase_S1_PA"/>
</dbReference>
<feature type="signal peptide" evidence="9">
    <location>
        <begin position="1"/>
        <end position="22"/>
    </location>
</feature>
<accession>A0A672YV57</accession>
<dbReference type="PROSITE" id="PS00134">
    <property type="entry name" value="TRYPSIN_HIS"/>
    <property type="match status" value="1"/>
</dbReference>
<feature type="region of interest" description="Disordered" evidence="8">
    <location>
        <begin position="541"/>
        <end position="572"/>
    </location>
</feature>
<evidence type="ECO:0000256" key="8">
    <source>
        <dbReference type="SAM" id="MobiDB-lite"/>
    </source>
</evidence>
<dbReference type="PANTHER" id="PTHR24253:SF144">
    <property type="entry name" value="CHYMOTRYPSIN-LIKE PROTEASE CTRL-1-RELATED"/>
    <property type="match status" value="1"/>
</dbReference>
<dbReference type="Ensembl" id="ENSSORT00005008656.1">
    <property type="protein sequence ID" value="ENSSORP00005008362.1"/>
    <property type="gene ID" value="ENSSORG00005004642.1"/>
</dbReference>
<evidence type="ECO:0000313" key="12">
    <source>
        <dbReference type="Proteomes" id="UP000472271"/>
    </source>
</evidence>
<dbReference type="SMART" id="SM00020">
    <property type="entry name" value="Tryp_SPc"/>
    <property type="match status" value="2"/>
</dbReference>
<keyword evidence="4 7" id="KW-0720">Serine protease</keyword>
<feature type="compositionally biased region" description="Low complexity" evidence="8">
    <location>
        <begin position="542"/>
        <end position="572"/>
    </location>
</feature>
<dbReference type="SUPFAM" id="SSF50494">
    <property type="entry name" value="Trypsin-like serine proteases"/>
    <property type="match status" value="2"/>
</dbReference>
<reference evidence="11" key="1">
    <citation type="submission" date="2019-06" db="EMBL/GenBank/DDBJ databases">
        <authorList>
            <consortium name="Wellcome Sanger Institute Data Sharing"/>
        </authorList>
    </citation>
    <scope>NUCLEOTIDE SEQUENCE [LARGE SCALE GENOMIC DNA]</scope>
</reference>
<evidence type="ECO:0000256" key="2">
    <source>
        <dbReference type="ARBA" id="ARBA00022729"/>
    </source>
</evidence>
<dbReference type="OrthoDB" id="10002959at2759"/>
<evidence type="ECO:0000256" key="3">
    <source>
        <dbReference type="ARBA" id="ARBA00022801"/>
    </source>
</evidence>
<sequence>MTFYRVIYVLTVLTVLTPESQSQEDVCGRATLNTRVRIVGGQTAVEGSWPWMVSVHRDGSHICGGSLINNQWVLSAAHCFTVTSTSRYLLYMGRHSQELSNPNEVSRTISQIINHPDYNSRTSDNDISLLRLSSPVTFTTYIVPVCLASPSSTFFTGVDVWVTGWGATRFGGSLPSPQNLMEVEVPVVGNRQCNCDYGVGTITDNMLCAGLREGGKDSCQGDSGGPLVVKLNDRWIQAGVVSFGEGCARPERPGVYTRVSRYMTWINEQISSSQPGFVTFRSSGTDSDLSVTCPGLPPVPTTMAPSTTARPVVCGQAPLNSRLQGGSSVSSAGQWPWMASLQRNGSHVCGGTLVAVDSVLSDANCFSSPPVASEWTVILGRLRQVGSNPFQVTLNVTNITVSNLTGSNVAVLKLASNPTLSNYIQPICMDNGRTFAVGSTCWAAGWSSGQGGAEQVMQEVQTSIVNCGNTSTSDAICTGMFTLNEGDYGGPLMCKVDNSWFQAAVLTNANSTRQAREAAMNTFTQLNRFQSFLSRNVGTFLSPPSTANPTSSPNTTSNTDANATTAHSSAGATTPSSTFILFHLLIMSLCFHLWK</sequence>
<name>A0A672YV57_9TELE</name>
<evidence type="ECO:0000256" key="1">
    <source>
        <dbReference type="ARBA" id="ARBA00022670"/>
    </source>
</evidence>
<evidence type="ECO:0000256" key="4">
    <source>
        <dbReference type="ARBA" id="ARBA00022825"/>
    </source>
</evidence>
<dbReference type="PRINTS" id="PR00722">
    <property type="entry name" value="CHYMOTRYPSIN"/>
</dbReference>
<dbReference type="FunFam" id="2.40.10.10:FF:000057">
    <property type="entry name" value="Zgc:100868"/>
    <property type="match status" value="1"/>
</dbReference>
<reference evidence="11" key="2">
    <citation type="submission" date="2025-08" db="UniProtKB">
        <authorList>
            <consortium name="Ensembl"/>
        </authorList>
    </citation>
    <scope>IDENTIFICATION</scope>
</reference>
<dbReference type="GO" id="GO:0006508">
    <property type="term" value="P:proteolysis"/>
    <property type="evidence" value="ECO:0007669"/>
    <property type="project" value="UniProtKB-KW"/>
</dbReference>
<feature type="chain" id="PRO_5025493066" evidence="9">
    <location>
        <begin position="23"/>
        <end position="595"/>
    </location>
</feature>
<keyword evidence="6" id="KW-0325">Glycoprotein</keyword>
<dbReference type="PANTHER" id="PTHR24253">
    <property type="entry name" value="TRANSMEMBRANE PROTEASE SERINE"/>
    <property type="match status" value="1"/>
</dbReference>
<dbReference type="InterPro" id="IPR043504">
    <property type="entry name" value="Peptidase_S1_PA_chymotrypsin"/>
</dbReference>
<dbReference type="PROSITE" id="PS00135">
    <property type="entry name" value="TRYPSIN_SER"/>
    <property type="match status" value="1"/>
</dbReference>
<dbReference type="Proteomes" id="UP000472271">
    <property type="component" value="Chromosome 8"/>
</dbReference>
<dbReference type="CDD" id="cd00190">
    <property type="entry name" value="Tryp_SPc"/>
    <property type="match status" value="2"/>
</dbReference>
<reference evidence="11" key="3">
    <citation type="submission" date="2025-09" db="UniProtKB">
        <authorList>
            <consortium name="Ensembl"/>
        </authorList>
    </citation>
    <scope>IDENTIFICATION</scope>
</reference>
<dbReference type="Pfam" id="PF00089">
    <property type="entry name" value="Trypsin"/>
    <property type="match status" value="2"/>
</dbReference>